<dbReference type="InterPro" id="IPR036736">
    <property type="entry name" value="ACP-like_sf"/>
</dbReference>
<dbReference type="RefSeq" id="WP_149296548.1">
    <property type="nucleotide sequence ID" value="NZ_VTWH01000001.1"/>
</dbReference>
<dbReference type="SUPFAM" id="SSF47336">
    <property type="entry name" value="ACP-like"/>
    <property type="match status" value="1"/>
</dbReference>
<keyword evidence="3" id="KW-1185">Reference proteome</keyword>
<evidence type="ECO:0000259" key="1">
    <source>
        <dbReference type="PROSITE" id="PS50075"/>
    </source>
</evidence>
<dbReference type="AlphaFoldDB" id="A0A5B0E2H4"/>
<sequence>MDDEQFEKLVKVIRRTFAQPQLEISRHTTAADVPGWDSLSNLFLIMEIEASFGVSLSADELAQLPDMGALGDFIGSREPQ</sequence>
<name>A0A5B0E2H4_9HYPH</name>
<evidence type="ECO:0000313" key="2">
    <source>
        <dbReference type="EMBL" id="KAA0971639.1"/>
    </source>
</evidence>
<evidence type="ECO:0000313" key="3">
    <source>
        <dbReference type="Proteomes" id="UP000324738"/>
    </source>
</evidence>
<comment type="caution">
    <text evidence="2">The sequence shown here is derived from an EMBL/GenBank/DDBJ whole genome shotgun (WGS) entry which is preliminary data.</text>
</comment>
<reference evidence="2 3" key="1">
    <citation type="submission" date="2019-08" db="EMBL/GenBank/DDBJ databases">
        <title>Aureimonas fodiniaquatilis sp. nov., isolated from a coal mine wastewater.</title>
        <authorList>
            <person name="Kim W."/>
        </authorList>
    </citation>
    <scope>NUCLEOTIDE SEQUENCE [LARGE SCALE GENOMIC DNA]</scope>
    <source>
        <strain evidence="2 3">CAU 1482</strain>
    </source>
</reference>
<dbReference type="Pfam" id="PF00550">
    <property type="entry name" value="PP-binding"/>
    <property type="match status" value="1"/>
</dbReference>
<protein>
    <submittedName>
        <fullName evidence="2">Acyl carrier protein</fullName>
    </submittedName>
</protein>
<dbReference type="PROSITE" id="PS50075">
    <property type="entry name" value="CARRIER"/>
    <property type="match status" value="1"/>
</dbReference>
<dbReference type="OrthoDB" id="9811033at2"/>
<gene>
    <name evidence="2" type="ORF">FPY71_00415</name>
</gene>
<dbReference type="InterPro" id="IPR009081">
    <property type="entry name" value="PP-bd_ACP"/>
</dbReference>
<feature type="domain" description="Carrier" evidence="1">
    <location>
        <begin position="1"/>
        <end position="78"/>
    </location>
</feature>
<organism evidence="2 3">
    <name type="scientific">Aureimonas fodinaquatilis</name>
    <dbReference type="NCBI Taxonomy" id="2565783"/>
    <lineage>
        <taxon>Bacteria</taxon>
        <taxon>Pseudomonadati</taxon>
        <taxon>Pseudomonadota</taxon>
        <taxon>Alphaproteobacteria</taxon>
        <taxon>Hyphomicrobiales</taxon>
        <taxon>Aurantimonadaceae</taxon>
        <taxon>Aureimonas</taxon>
    </lineage>
</organism>
<dbReference type="Gene3D" id="1.10.1200.10">
    <property type="entry name" value="ACP-like"/>
    <property type="match status" value="1"/>
</dbReference>
<accession>A0A5B0E2H4</accession>
<proteinExistence type="predicted"/>
<dbReference type="Proteomes" id="UP000324738">
    <property type="component" value="Unassembled WGS sequence"/>
</dbReference>
<dbReference type="EMBL" id="VTWH01000001">
    <property type="protein sequence ID" value="KAA0971639.1"/>
    <property type="molecule type" value="Genomic_DNA"/>
</dbReference>